<evidence type="ECO:0000313" key="1">
    <source>
        <dbReference type="EMBL" id="KAK1257447.1"/>
    </source>
</evidence>
<reference evidence="1" key="2">
    <citation type="submission" date="2023-06" db="EMBL/GenBank/DDBJ databases">
        <authorList>
            <person name="Ma L."/>
            <person name="Liu K.-W."/>
            <person name="Li Z."/>
            <person name="Hsiao Y.-Y."/>
            <person name="Qi Y."/>
            <person name="Fu T."/>
            <person name="Tang G."/>
            <person name="Zhang D."/>
            <person name="Sun W.-H."/>
            <person name="Liu D.-K."/>
            <person name="Li Y."/>
            <person name="Chen G.-Z."/>
            <person name="Liu X.-D."/>
            <person name="Liao X.-Y."/>
            <person name="Jiang Y.-T."/>
            <person name="Yu X."/>
            <person name="Hao Y."/>
            <person name="Huang J."/>
            <person name="Zhao X.-W."/>
            <person name="Ke S."/>
            <person name="Chen Y.-Y."/>
            <person name="Wu W.-L."/>
            <person name="Hsu J.-L."/>
            <person name="Lin Y.-F."/>
            <person name="Huang M.-D."/>
            <person name="Li C.-Y."/>
            <person name="Huang L."/>
            <person name="Wang Z.-W."/>
            <person name="Zhao X."/>
            <person name="Zhong W.-Y."/>
            <person name="Peng D.-H."/>
            <person name="Ahmad S."/>
            <person name="Lan S."/>
            <person name="Zhang J.-S."/>
            <person name="Tsai W.-C."/>
            <person name="Van De Peer Y."/>
            <person name="Liu Z.-J."/>
        </authorList>
    </citation>
    <scope>NUCLEOTIDE SEQUENCE</scope>
    <source>
        <strain evidence="1">SCP</strain>
        <tissue evidence="1">Leaves</tissue>
    </source>
</reference>
<organism evidence="1 2">
    <name type="scientific">Acorus gramineus</name>
    <name type="common">Dwarf sweet flag</name>
    <dbReference type="NCBI Taxonomy" id="55184"/>
    <lineage>
        <taxon>Eukaryota</taxon>
        <taxon>Viridiplantae</taxon>
        <taxon>Streptophyta</taxon>
        <taxon>Embryophyta</taxon>
        <taxon>Tracheophyta</taxon>
        <taxon>Spermatophyta</taxon>
        <taxon>Magnoliopsida</taxon>
        <taxon>Liliopsida</taxon>
        <taxon>Acoraceae</taxon>
        <taxon>Acorus</taxon>
    </lineage>
</organism>
<sequence>MAFFPIWEFKIGVLVEQAELSLFGVKKMVFRKKLEFESITAGLGSKMLFGGERMVFWLKIMGILGR</sequence>
<evidence type="ECO:0000313" key="2">
    <source>
        <dbReference type="Proteomes" id="UP001179952"/>
    </source>
</evidence>
<gene>
    <name evidence="1" type="ORF">QJS04_geneDACA024734</name>
</gene>
<dbReference type="Proteomes" id="UP001179952">
    <property type="component" value="Unassembled WGS sequence"/>
</dbReference>
<reference evidence="1" key="1">
    <citation type="journal article" date="2023" name="Nat. Commun.">
        <title>Diploid and tetraploid genomes of Acorus and the evolution of monocots.</title>
        <authorList>
            <person name="Ma L."/>
            <person name="Liu K.W."/>
            <person name="Li Z."/>
            <person name="Hsiao Y.Y."/>
            <person name="Qi Y."/>
            <person name="Fu T."/>
            <person name="Tang G.D."/>
            <person name="Zhang D."/>
            <person name="Sun W.H."/>
            <person name="Liu D.K."/>
            <person name="Li Y."/>
            <person name="Chen G.Z."/>
            <person name="Liu X.D."/>
            <person name="Liao X.Y."/>
            <person name="Jiang Y.T."/>
            <person name="Yu X."/>
            <person name="Hao Y."/>
            <person name="Huang J."/>
            <person name="Zhao X.W."/>
            <person name="Ke S."/>
            <person name="Chen Y.Y."/>
            <person name="Wu W.L."/>
            <person name="Hsu J.L."/>
            <person name="Lin Y.F."/>
            <person name="Huang M.D."/>
            <person name="Li C.Y."/>
            <person name="Huang L."/>
            <person name="Wang Z.W."/>
            <person name="Zhao X."/>
            <person name="Zhong W.Y."/>
            <person name="Peng D.H."/>
            <person name="Ahmad S."/>
            <person name="Lan S."/>
            <person name="Zhang J.S."/>
            <person name="Tsai W.C."/>
            <person name="Van de Peer Y."/>
            <person name="Liu Z.J."/>
        </authorList>
    </citation>
    <scope>NUCLEOTIDE SEQUENCE</scope>
    <source>
        <strain evidence="1">SCP</strain>
    </source>
</reference>
<comment type="caution">
    <text evidence="1">The sequence shown here is derived from an EMBL/GenBank/DDBJ whole genome shotgun (WGS) entry which is preliminary data.</text>
</comment>
<dbReference type="AlphaFoldDB" id="A0AAV9A1S6"/>
<dbReference type="EMBL" id="JAUJYN010000042">
    <property type="protein sequence ID" value="KAK1257447.1"/>
    <property type="molecule type" value="Genomic_DNA"/>
</dbReference>
<accession>A0AAV9A1S6</accession>
<keyword evidence="2" id="KW-1185">Reference proteome</keyword>
<name>A0AAV9A1S6_ACOGR</name>
<proteinExistence type="predicted"/>
<protein>
    <submittedName>
        <fullName evidence="1">Uncharacterized protein</fullName>
    </submittedName>
</protein>